<dbReference type="Pfam" id="PF00294">
    <property type="entry name" value="PfkB"/>
    <property type="match status" value="1"/>
</dbReference>
<evidence type="ECO:0000259" key="4">
    <source>
        <dbReference type="Pfam" id="PF00294"/>
    </source>
</evidence>
<protein>
    <submittedName>
        <fullName evidence="5">Adenosine kinase</fullName>
    </submittedName>
</protein>
<dbReference type="CDD" id="cd01168">
    <property type="entry name" value="adenosine_kinase"/>
    <property type="match status" value="1"/>
</dbReference>
<dbReference type="PROSITE" id="PS00584">
    <property type="entry name" value="PFKB_KINASES_2"/>
    <property type="match status" value="1"/>
</dbReference>
<reference evidence="5 6" key="1">
    <citation type="submission" date="2024-02" db="EMBL/GenBank/DDBJ databases">
        <title>Whole genome sequencing of Parabacteroides sp. AD58.</title>
        <authorList>
            <person name="Chaplin A.V."/>
            <person name="Pikina A.P."/>
            <person name="Sokolova S.R."/>
            <person name="Korostin D.O."/>
            <person name="Efimov B.A."/>
        </authorList>
    </citation>
    <scope>NUCLEOTIDE SEQUENCE [LARGE SCALE GENOMIC DNA]</scope>
    <source>
        <strain evidence="5 6">AD58</strain>
    </source>
</reference>
<dbReference type="GO" id="GO:0016301">
    <property type="term" value="F:kinase activity"/>
    <property type="evidence" value="ECO:0007669"/>
    <property type="project" value="UniProtKB-KW"/>
</dbReference>
<name>A0ABZ2IIJ4_9BACT</name>
<keyword evidence="6" id="KW-1185">Reference proteome</keyword>
<dbReference type="InterPro" id="IPR029056">
    <property type="entry name" value="Ribokinase-like"/>
</dbReference>
<evidence type="ECO:0000313" key="5">
    <source>
        <dbReference type="EMBL" id="WWV65341.1"/>
    </source>
</evidence>
<dbReference type="InterPro" id="IPR011611">
    <property type="entry name" value="PfkB_dom"/>
</dbReference>
<dbReference type="InterPro" id="IPR002173">
    <property type="entry name" value="Carboh/pur_kinase_PfkB_CS"/>
</dbReference>
<feature type="domain" description="Carbohydrate kinase PfkB" evidence="4">
    <location>
        <begin position="48"/>
        <end position="311"/>
    </location>
</feature>
<dbReference type="PANTHER" id="PTHR43320:SF3">
    <property type="entry name" value="CARBOHYDRATE KINASE PFKB DOMAIN-CONTAINING PROTEIN"/>
    <property type="match status" value="1"/>
</dbReference>
<evidence type="ECO:0000256" key="3">
    <source>
        <dbReference type="ARBA" id="ARBA00022777"/>
    </source>
</evidence>
<keyword evidence="3 5" id="KW-0418">Kinase</keyword>
<organism evidence="5 6">
    <name type="scientific">Parabacteroides absconsus</name>
    <dbReference type="NCBI Taxonomy" id="2951805"/>
    <lineage>
        <taxon>Bacteria</taxon>
        <taxon>Pseudomonadati</taxon>
        <taxon>Bacteroidota</taxon>
        <taxon>Bacteroidia</taxon>
        <taxon>Bacteroidales</taxon>
        <taxon>Tannerellaceae</taxon>
        <taxon>Parabacteroides</taxon>
    </lineage>
</organism>
<evidence type="ECO:0000313" key="6">
    <source>
        <dbReference type="Proteomes" id="UP001320603"/>
    </source>
</evidence>
<dbReference type="RefSeq" id="WP_251967556.1">
    <property type="nucleotide sequence ID" value="NZ_CP146284.1"/>
</dbReference>
<dbReference type="EMBL" id="CP146284">
    <property type="protein sequence ID" value="WWV65341.1"/>
    <property type="molecule type" value="Genomic_DNA"/>
</dbReference>
<dbReference type="SUPFAM" id="SSF53613">
    <property type="entry name" value="Ribokinase-like"/>
    <property type="match status" value="1"/>
</dbReference>
<comment type="similarity">
    <text evidence="1">Belongs to the carbohydrate kinase PfkB family.</text>
</comment>
<evidence type="ECO:0000256" key="2">
    <source>
        <dbReference type="ARBA" id="ARBA00022679"/>
    </source>
</evidence>
<evidence type="ECO:0000256" key="1">
    <source>
        <dbReference type="ARBA" id="ARBA00010688"/>
    </source>
</evidence>
<dbReference type="Proteomes" id="UP001320603">
    <property type="component" value="Chromosome"/>
</dbReference>
<sequence>MKILGIGNALVDVLSKLDSDETLVKIGIQKGAMDMISREQMYVIRKYQANTETTQAPGGANCNTMRAIALLGGQSGFIGKVGDDSLGQFYEEALLKAGVASYLIKTEGPSGACTVFISPDGERTMGTFLGPAPTISPDEITEDVLRNYNCIHIEGYLIVNEELVRETMKKAKRLGLKVALDLANYNIVNAYKGLLEEVIPQYVDILFANASEAEAFTGLPAQEAVKALEKQVDVALVTLGKEGSLIGSHGQFYHVDAEGGKPVDTTGAGDNFAAGFLYGQSVGASLVQSAQIGSMLSGYVIDVVGPQVPADKWEQIKLKVKAILAGTKD</sequence>
<accession>A0ABZ2IIJ4</accession>
<dbReference type="Gene3D" id="3.40.1190.20">
    <property type="match status" value="1"/>
</dbReference>
<proteinExistence type="inferred from homology"/>
<dbReference type="InterPro" id="IPR052700">
    <property type="entry name" value="Carb_kinase_PfkB-like"/>
</dbReference>
<gene>
    <name evidence="5" type="ORF">NEE14_009965</name>
</gene>
<keyword evidence="2" id="KW-0808">Transferase</keyword>
<dbReference type="PANTHER" id="PTHR43320">
    <property type="entry name" value="SUGAR KINASE"/>
    <property type="match status" value="1"/>
</dbReference>